<feature type="transmembrane region" description="Helical" evidence="1">
    <location>
        <begin position="103"/>
        <end position="128"/>
    </location>
</feature>
<evidence type="ECO:0000313" key="2">
    <source>
        <dbReference type="EMBL" id="OAP92191.1"/>
    </source>
</evidence>
<comment type="caution">
    <text evidence="2">The sequence shown here is derived from an EMBL/GenBank/DDBJ whole genome shotgun (WGS) entry which is preliminary data.</text>
</comment>
<dbReference type="EMBL" id="LVXZ01000046">
    <property type="protein sequence ID" value="OAP92191.1"/>
    <property type="molecule type" value="Genomic_DNA"/>
</dbReference>
<evidence type="ECO:0000256" key="1">
    <source>
        <dbReference type="SAM" id="Phobius"/>
    </source>
</evidence>
<dbReference type="AlphaFoldDB" id="A0A179BM41"/>
<dbReference type="RefSeq" id="WP_064218498.1">
    <property type="nucleotide sequence ID" value="NZ_LVXZ01000046.1"/>
</dbReference>
<dbReference type="Proteomes" id="UP000078302">
    <property type="component" value="Unassembled WGS sequence"/>
</dbReference>
<keyword evidence="1" id="KW-1133">Transmembrane helix</keyword>
<feature type="transmembrane region" description="Helical" evidence="1">
    <location>
        <begin position="33"/>
        <end position="57"/>
    </location>
</feature>
<keyword evidence="3" id="KW-1185">Reference proteome</keyword>
<keyword evidence="1" id="KW-0812">Transmembrane</keyword>
<organism evidence="2 3">
    <name type="scientific">Acidithiobacillus ferrooxidans</name>
    <name type="common">Thiobacillus ferrooxidans</name>
    <dbReference type="NCBI Taxonomy" id="920"/>
    <lineage>
        <taxon>Bacteria</taxon>
        <taxon>Pseudomonadati</taxon>
        <taxon>Pseudomonadota</taxon>
        <taxon>Acidithiobacillia</taxon>
        <taxon>Acidithiobacillales</taxon>
        <taxon>Acidithiobacillaceae</taxon>
        <taxon>Acidithiobacillus</taxon>
    </lineage>
</organism>
<evidence type="ECO:0000313" key="3">
    <source>
        <dbReference type="Proteomes" id="UP000078302"/>
    </source>
</evidence>
<accession>A0A179BM41</accession>
<gene>
    <name evidence="2" type="ORF">A4H96_04575</name>
</gene>
<feature type="transmembrane region" description="Helical" evidence="1">
    <location>
        <begin position="63"/>
        <end position="83"/>
    </location>
</feature>
<name>A0A179BM41_ACIFR</name>
<reference evidence="2 3" key="1">
    <citation type="submission" date="2016-04" db="EMBL/GenBank/DDBJ databases">
        <title>Acidithiobacillus ferrooxidans genome sequencing and assembly.</title>
        <authorList>
            <person name="Zhou Z."/>
        </authorList>
    </citation>
    <scope>NUCLEOTIDE SEQUENCE [LARGE SCALE GENOMIC DNA]</scope>
    <source>
        <strain evidence="2 3">BY0502</strain>
    </source>
</reference>
<sequence length="132" mass="15376">MSDSEWRLIAEDDGYGGTRYYRKRLPGPIDPNVLWFPVDLFALIAVCGALVKVFGFLSSHSGFIFYIVVPALTLLGVIQYPVVRITDKIRRLRYLNRLFLRRWFTISLILLPLEIVPIQVAVFFFVFARHFH</sequence>
<keyword evidence="1" id="KW-0472">Membrane</keyword>
<proteinExistence type="predicted"/>
<dbReference type="GeneID" id="89663176"/>
<protein>
    <submittedName>
        <fullName evidence="2">Uncharacterized protein</fullName>
    </submittedName>
</protein>